<organism evidence="2 3">
    <name type="scientific">Motilimonas pumila</name>
    <dbReference type="NCBI Taxonomy" id="2303987"/>
    <lineage>
        <taxon>Bacteria</taxon>
        <taxon>Pseudomonadati</taxon>
        <taxon>Pseudomonadota</taxon>
        <taxon>Gammaproteobacteria</taxon>
        <taxon>Alteromonadales</taxon>
        <taxon>Alteromonadales genera incertae sedis</taxon>
        <taxon>Motilimonas</taxon>
    </lineage>
</organism>
<name>A0A418YE72_9GAMM</name>
<dbReference type="InterPro" id="IPR005240">
    <property type="entry name" value="DUF389"/>
</dbReference>
<dbReference type="NCBIfam" id="TIGR00341">
    <property type="entry name" value="TIGR00341 family protein"/>
    <property type="match status" value="1"/>
</dbReference>
<keyword evidence="1" id="KW-0472">Membrane</keyword>
<feature type="transmembrane region" description="Helical" evidence="1">
    <location>
        <begin position="525"/>
        <end position="544"/>
    </location>
</feature>
<evidence type="ECO:0000256" key="1">
    <source>
        <dbReference type="SAM" id="Phobius"/>
    </source>
</evidence>
<dbReference type="EMBL" id="QZCH01000013">
    <property type="protein sequence ID" value="RJG47454.1"/>
    <property type="molecule type" value="Genomic_DNA"/>
</dbReference>
<comment type="caution">
    <text evidence="2">The sequence shown here is derived from an EMBL/GenBank/DDBJ whole genome shotgun (WGS) entry which is preliminary data.</text>
</comment>
<dbReference type="PANTHER" id="PTHR20992">
    <property type="entry name" value="AT15442P-RELATED"/>
    <property type="match status" value="1"/>
</dbReference>
<accession>A0A418YE72</accession>
<gene>
    <name evidence="2" type="ORF">D1Z90_11115</name>
</gene>
<dbReference type="AlphaFoldDB" id="A0A418YE72"/>
<feature type="transmembrane region" description="Helical" evidence="1">
    <location>
        <begin position="340"/>
        <end position="358"/>
    </location>
</feature>
<dbReference type="InterPro" id="IPR016064">
    <property type="entry name" value="NAD/diacylglycerol_kinase_sf"/>
</dbReference>
<keyword evidence="3" id="KW-1185">Reference proteome</keyword>
<proteinExistence type="predicted"/>
<dbReference type="Proteomes" id="UP000283255">
    <property type="component" value="Unassembled WGS sequence"/>
</dbReference>
<feature type="transmembrane region" description="Helical" evidence="1">
    <location>
        <begin position="364"/>
        <end position="386"/>
    </location>
</feature>
<reference evidence="2 3" key="1">
    <citation type="submission" date="2018-09" db="EMBL/GenBank/DDBJ databases">
        <authorList>
            <person name="Wang F."/>
        </authorList>
    </citation>
    <scope>NUCLEOTIDE SEQUENCE [LARGE SCALE GENOMIC DNA]</scope>
    <source>
        <strain evidence="2 3">PLHSC7-2</strain>
    </source>
</reference>
<feature type="transmembrane region" description="Helical" evidence="1">
    <location>
        <begin position="489"/>
        <end position="513"/>
    </location>
</feature>
<feature type="transmembrane region" description="Helical" evidence="1">
    <location>
        <begin position="462"/>
        <end position="483"/>
    </location>
</feature>
<evidence type="ECO:0000313" key="2">
    <source>
        <dbReference type="EMBL" id="RJG47454.1"/>
    </source>
</evidence>
<dbReference type="OrthoDB" id="9790659at2"/>
<dbReference type="Gene3D" id="2.60.200.40">
    <property type="match status" value="1"/>
</dbReference>
<dbReference type="Gene3D" id="3.40.50.10330">
    <property type="entry name" value="Probable inorganic polyphosphate/atp-NAD kinase, domain 1"/>
    <property type="match status" value="1"/>
</dbReference>
<dbReference type="Pfam" id="PF04087">
    <property type="entry name" value="DUF389"/>
    <property type="match status" value="1"/>
</dbReference>
<sequence length="620" mass="66398">MADSFLLFTEDSKEEVTNKVMPLFSDTVMPTLWESSTPCDLPPESKVYAYVADEHAGEIIEAAVSHQWQLAILPHPDARYARRGFCLQANLQKAIEAAELASAKKVDVLRCNNKVLLGSAVLGHGFSLRPGGQAQNWSEKVSKLWDNICNVKDFMPKKLSFTTANESTVTTAAIGVVALEHAHGTSLSRNILPNSHINDGMCHAMILAPRSIMELFRFFITAPFRREMKQPEFLGLIKTKTLTISGASALDYTHDGEPQNAEALVLDTEPKSLNLLVGESLPIEESTSSSKESRKTSHMPAGEAIGAMVGKPLPVIAHAATDEFKELYQLLRENAKASPAFLTLMVLSTLLASIGLYASSAPVIIGAMILAPLMAPIISLAMALTRQDPSLLHASSKTLLTGLCMALGFASFASFVMPMEIVTPEIQARLSPSLLDLGVAVISGIAGAYAHARIDAAKSLAGVAIAVALVPPLAVTGIGLGWLDLHVAWGALLLFLTNLAGIVLAASITFLALGFAPFTRAKKGISLATMAVAIVSIPLVISFMRLSDEAKVIKYLEGKQIGSVTLRHVSARAVGPLELSLEIVTPAALTGFDLDTIKDEIEAKLREPVIMEAQVVIRRE</sequence>
<keyword evidence="1" id="KW-0812">Transmembrane</keyword>
<feature type="transmembrane region" description="Helical" evidence="1">
    <location>
        <begin position="398"/>
        <end position="418"/>
    </location>
</feature>
<dbReference type="RefSeq" id="WP_119910834.1">
    <property type="nucleotide sequence ID" value="NZ_QZCH01000013.1"/>
</dbReference>
<dbReference type="InterPro" id="IPR017438">
    <property type="entry name" value="ATP-NAD_kinase_N"/>
</dbReference>
<dbReference type="SUPFAM" id="SSF111331">
    <property type="entry name" value="NAD kinase/diacylglycerol kinase-like"/>
    <property type="match status" value="1"/>
</dbReference>
<reference evidence="2 3" key="2">
    <citation type="submission" date="2019-01" db="EMBL/GenBank/DDBJ databases">
        <title>Motilimonas pumilus sp. nov., isolated from the gut of sea cucumber (Apostichopus japonicus).</title>
        <authorList>
            <person name="Wang F.-Q."/>
            <person name="Ren L.-H."/>
            <person name="Lin Y.-W."/>
            <person name="Sun G.-H."/>
            <person name="Du Z.-J."/>
            <person name="Zhao J.-X."/>
            <person name="Liu X.-J."/>
            <person name="Liu L.-J."/>
        </authorList>
    </citation>
    <scope>NUCLEOTIDE SEQUENCE [LARGE SCALE GENOMIC DNA]</scope>
    <source>
        <strain evidence="2 3">PLHSC7-2</strain>
    </source>
</reference>
<keyword evidence="1" id="KW-1133">Transmembrane helix</keyword>
<evidence type="ECO:0000313" key="3">
    <source>
        <dbReference type="Proteomes" id="UP000283255"/>
    </source>
</evidence>
<protein>
    <submittedName>
        <fullName evidence="2">TIGR00341 family protein</fullName>
    </submittedName>
</protein>
<feature type="transmembrane region" description="Helical" evidence="1">
    <location>
        <begin position="430"/>
        <end position="450"/>
    </location>
</feature>
<dbReference type="PANTHER" id="PTHR20992:SF9">
    <property type="entry name" value="AT15442P-RELATED"/>
    <property type="match status" value="1"/>
</dbReference>